<dbReference type="GO" id="GO:0005769">
    <property type="term" value="C:early endosome"/>
    <property type="evidence" value="ECO:0007669"/>
    <property type="project" value="UniProtKB-SubCell"/>
</dbReference>
<dbReference type="GO" id="GO:0007034">
    <property type="term" value="P:vacuolar transport"/>
    <property type="evidence" value="ECO:0007669"/>
    <property type="project" value="TreeGrafter"/>
</dbReference>
<evidence type="ECO:0000256" key="1">
    <source>
        <dbReference type="ARBA" id="ARBA00004412"/>
    </source>
</evidence>
<dbReference type="OrthoDB" id="9977282at2759"/>
<protein>
    <submittedName>
        <fullName evidence="6">Uncharacterized protein</fullName>
    </submittedName>
</protein>
<dbReference type="GO" id="GO:0006886">
    <property type="term" value="P:intracellular protein transport"/>
    <property type="evidence" value="ECO:0007669"/>
    <property type="project" value="TreeGrafter"/>
</dbReference>
<accession>A0A8K0P3N6</accession>
<name>A0A8K0P3N6_LADFU</name>
<dbReference type="InterPro" id="IPR040057">
    <property type="entry name" value="Spe-39"/>
</dbReference>
<dbReference type="AlphaFoldDB" id="A0A8K0P3N6"/>
<evidence type="ECO:0000256" key="3">
    <source>
        <dbReference type="ARBA" id="ARBA00004603"/>
    </source>
</evidence>
<keyword evidence="5" id="KW-0968">Cytoplasmic vesicle</keyword>
<dbReference type="PANTHER" id="PTHR13364:SF6">
    <property type="entry name" value="SPERMATOGENESIS-DEFECTIVE PROTEIN 39 HOMOLOG"/>
    <property type="match status" value="1"/>
</dbReference>
<comment type="subcellular location">
    <subcellularLocation>
        <location evidence="2">Cytoplasmic vesicle</location>
    </subcellularLocation>
    <subcellularLocation>
        <location evidence="1">Early endosome</location>
    </subcellularLocation>
    <subcellularLocation>
        <location evidence="3">Late endosome</location>
    </subcellularLocation>
</comment>
<proteinExistence type="predicted"/>
<reference evidence="6" key="1">
    <citation type="submission" date="2013-04" db="EMBL/GenBank/DDBJ databases">
        <authorList>
            <person name="Qu J."/>
            <person name="Murali S.C."/>
            <person name="Bandaranaike D."/>
            <person name="Bellair M."/>
            <person name="Blankenburg K."/>
            <person name="Chao H."/>
            <person name="Dinh H."/>
            <person name="Doddapaneni H."/>
            <person name="Downs B."/>
            <person name="Dugan-Rocha S."/>
            <person name="Elkadiri S."/>
            <person name="Gnanaolivu R.D."/>
            <person name="Hernandez B."/>
            <person name="Javaid M."/>
            <person name="Jayaseelan J.C."/>
            <person name="Lee S."/>
            <person name="Li M."/>
            <person name="Ming W."/>
            <person name="Munidasa M."/>
            <person name="Muniz J."/>
            <person name="Nguyen L."/>
            <person name="Ongeri F."/>
            <person name="Osuji N."/>
            <person name="Pu L.-L."/>
            <person name="Puazo M."/>
            <person name="Qu C."/>
            <person name="Quiroz J."/>
            <person name="Raj R."/>
            <person name="Weissenberger G."/>
            <person name="Xin Y."/>
            <person name="Zou X."/>
            <person name="Han Y."/>
            <person name="Richards S."/>
            <person name="Worley K."/>
            <person name="Muzny D."/>
            <person name="Gibbs R."/>
        </authorList>
    </citation>
    <scope>NUCLEOTIDE SEQUENCE</scope>
    <source>
        <strain evidence="6">Sampled in the wild</strain>
    </source>
</reference>
<reference evidence="6" key="2">
    <citation type="submission" date="2017-10" db="EMBL/GenBank/DDBJ databases">
        <title>Ladona fulva Genome sequencing and assembly.</title>
        <authorList>
            <person name="Murali S."/>
            <person name="Richards S."/>
            <person name="Bandaranaike D."/>
            <person name="Bellair M."/>
            <person name="Blankenburg K."/>
            <person name="Chao H."/>
            <person name="Dinh H."/>
            <person name="Doddapaneni H."/>
            <person name="Dugan-Rocha S."/>
            <person name="Elkadiri S."/>
            <person name="Gnanaolivu R."/>
            <person name="Hernandez B."/>
            <person name="Skinner E."/>
            <person name="Javaid M."/>
            <person name="Lee S."/>
            <person name="Li M."/>
            <person name="Ming W."/>
            <person name="Munidasa M."/>
            <person name="Muniz J."/>
            <person name="Nguyen L."/>
            <person name="Hughes D."/>
            <person name="Osuji N."/>
            <person name="Pu L.-L."/>
            <person name="Puazo M."/>
            <person name="Qu C."/>
            <person name="Quiroz J."/>
            <person name="Raj R."/>
            <person name="Weissenberger G."/>
            <person name="Xin Y."/>
            <person name="Zou X."/>
            <person name="Han Y."/>
            <person name="Worley K."/>
            <person name="Muzny D."/>
            <person name="Gibbs R."/>
        </authorList>
    </citation>
    <scope>NUCLEOTIDE SEQUENCE</scope>
    <source>
        <strain evidence="6">Sampled in the wild</strain>
    </source>
</reference>
<dbReference type="GO" id="GO:0005770">
    <property type="term" value="C:late endosome"/>
    <property type="evidence" value="ECO:0007669"/>
    <property type="project" value="UniProtKB-SubCell"/>
</dbReference>
<dbReference type="EMBL" id="KZ308621">
    <property type="protein sequence ID" value="KAG8232476.1"/>
    <property type="molecule type" value="Genomic_DNA"/>
</dbReference>
<evidence type="ECO:0000313" key="6">
    <source>
        <dbReference type="EMBL" id="KAG8232476.1"/>
    </source>
</evidence>
<comment type="caution">
    <text evidence="6">The sequence shown here is derived from an EMBL/GenBank/DDBJ whole genome shotgun (WGS) entry which is preliminary data.</text>
</comment>
<keyword evidence="7" id="KW-1185">Reference proteome</keyword>
<dbReference type="PANTHER" id="PTHR13364">
    <property type="entry name" value="DEFECTIVE SPERMATOGENESIS PROTEIN 39"/>
    <property type="match status" value="1"/>
</dbReference>
<evidence type="ECO:0000256" key="2">
    <source>
        <dbReference type="ARBA" id="ARBA00004541"/>
    </source>
</evidence>
<dbReference type="Proteomes" id="UP000792457">
    <property type="component" value="Unassembled WGS sequence"/>
</dbReference>
<organism evidence="6 7">
    <name type="scientific">Ladona fulva</name>
    <name type="common">Scarce chaser dragonfly</name>
    <name type="synonym">Libellula fulva</name>
    <dbReference type="NCBI Taxonomy" id="123851"/>
    <lineage>
        <taxon>Eukaryota</taxon>
        <taxon>Metazoa</taxon>
        <taxon>Ecdysozoa</taxon>
        <taxon>Arthropoda</taxon>
        <taxon>Hexapoda</taxon>
        <taxon>Insecta</taxon>
        <taxon>Pterygota</taxon>
        <taxon>Palaeoptera</taxon>
        <taxon>Odonata</taxon>
        <taxon>Epiprocta</taxon>
        <taxon>Anisoptera</taxon>
        <taxon>Libelluloidea</taxon>
        <taxon>Libellulidae</taxon>
        <taxon>Ladona</taxon>
    </lineage>
</organism>
<keyword evidence="4" id="KW-0967">Endosome</keyword>
<gene>
    <name evidence="6" type="ORF">J437_LFUL012708</name>
</gene>
<evidence type="ECO:0000256" key="4">
    <source>
        <dbReference type="ARBA" id="ARBA00022753"/>
    </source>
</evidence>
<evidence type="ECO:0000256" key="5">
    <source>
        <dbReference type="ARBA" id="ARBA00023329"/>
    </source>
</evidence>
<sequence length="384" mass="42876">MELKPKGKISMEDELLVLRRKVQNRWEAPPVEETLRRILLRLPFSLDAYRSLEEKTKLLDAALEQGNGDAILSNRWEAPPVEETLRRILLRLPFSLDAYRSLEEKTKLLDAALEQGNGDAILSLPELNNLLESLGRSREASIIQFNLAMRGVDNARTNPSRSQRVLNSLRNCLASHFSNGAAEMDRPFIVNAIKLFEWQMAADEKFKSMKGESSAEECTLGLAALATLSHSCRYHWEGNKPKSGVTDPLSPSALCQSLGISQRAYQWTALKVKAQEHNWEAGWFQGIRLIGGGSGAPMADVAAELHSQGAPEDVVVRYINLVEGIEERIALANRLQCYNAAIDIMKSQGDRLGIIKLKSRLPTGSEGELYAELILRSSTIRWKN</sequence>
<evidence type="ECO:0000313" key="7">
    <source>
        <dbReference type="Proteomes" id="UP000792457"/>
    </source>
</evidence>